<dbReference type="InterPro" id="IPR012337">
    <property type="entry name" value="RNaseH-like_sf"/>
</dbReference>
<feature type="non-terminal residue" evidence="1">
    <location>
        <position position="67"/>
    </location>
</feature>
<evidence type="ECO:0008006" key="3">
    <source>
        <dbReference type="Google" id="ProtNLM"/>
    </source>
</evidence>
<dbReference type="EMBL" id="JARKIB010000017">
    <property type="protein sequence ID" value="KAJ7769937.1"/>
    <property type="molecule type" value="Genomic_DNA"/>
</dbReference>
<sequence>RGSVPLGVDNTAAIRATTSGKSGVGCHIWDTFQRRLTRTRETHPQFRLRVVWTPGHVDIPGNEAADE</sequence>
<dbReference type="AlphaFoldDB" id="A0AAD7JQM1"/>
<dbReference type="SUPFAM" id="SSF53098">
    <property type="entry name" value="Ribonuclease H-like"/>
    <property type="match status" value="1"/>
</dbReference>
<keyword evidence="2" id="KW-1185">Reference proteome</keyword>
<dbReference type="Gene3D" id="3.30.420.10">
    <property type="entry name" value="Ribonuclease H-like superfamily/Ribonuclease H"/>
    <property type="match status" value="1"/>
</dbReference>
<name>A0AAD7JQM1_9AGAR</name>
<dbReference type="GO" id="GO:0003676">
    <property type="term" value="F:nucleic acid binding"/>
    <property type="evidence" value="ECO:0007669"/>
    <property type="project" value="InterPro"/>
</dbReference>
<dbReference type="Proteomes" id="UP001215598">
    <property type="component" value="Unassembled WGS sequence"/>
</dbReference>
<accession>A0AAD7JQM1</accession>
<reference evidence="1" key="1">
    <citation type="submission" date="2023-03" db="EMBL/GenBank/DDBJ databases">
        <title>Massive genome expansion in bonnet fungi (Mycena s.s.) driven by repeated elements and novel gene families across ecological guilds.</title>
        <authorList>
            <consortium name="Lawrence Berkeley National Laboratory"/>
            <person name="Harder C.B."/>
            <person name="Miyauchi S."/>
            <person name="Viragh M."/>
            <person name="Kuo A."/>
            <person name="Thoen E."/>
            <person name="Andreopoulos B."/>
            <person name="Lu D."/>
            <person name="Skrede I."/>
            <person name="Drula E."/>
            <person name="Henrissat B."/>
            <person name="Morin E."/>
            <person name="Kohler A."/>
            <person name="Barry K."/>
            <person name="LaButti K."/>
            <person name="Morin E."/>
            <person name="Salamov A."/>
            <person name="Lipzen A."/>
            <person name="Mereny Z."/>
            <person name="Hegedus B."/>
            <person name="Baldrian P."/>
            <person name="Stursova M."/>
            <person name="Weitz H."/>
            <person name="Taylor A."/>
            <person name="Grigoriev I.V."/>
            <person name="Nagy L.G."/>
            <person name="Martin F."/>
            <person name="Kauserud H."/>
        </authorList>
    </citation>
    <scope>NUCLEOTIDE SEQUENCE</scope>
    <source>
        <strain evidence="1">CBHHK182m</strain>
    </source>
</reference>
<feature type="non-terminal residue" evidence="1">
    <location>
        <position position="1"/>
    </location>
</feature>
<evidence type="ECO:0000313" key="1">
    <source>
        <dbReference type="EMBL" id="KAJ7769937.1"/>
    </source>
</evidence>
<dbReference type="InterPro" id="IPR036397">
    <property type="entry name" value="RNaseH_sf"/>
</dbReference>
<proteinExistence type="predicted"/>
<protein>
    <recommendedName>
        <fullName evidence="3">RNase H type-1 domain-containing protein</fullName>
    </recommendedName>
</protein>
<gene>
    <name evidence="1" type="ORF">B0H16DRAFT_1280969</name>
</gene>
<evidence type="ECO:0000313" key="2">
    <source>
        <dbReference type="Proteomes" id="UP001215598"/>
    </source>
</evidence>
<comment type="caution">
    <text evidence="1">The sequence shown here is derived from an EMBL/GenBank/DDBJ whole genome shotgun (WGS) entry which is preliminary data.</text>
</comment>
<organism evidence="1 2">
    <name type="scientific">Mycena metata</name>
    <dbReference type="NCBI Taxonomy" id="1033252"/>
    <lineage>
        <taxon>Eukaryota</taxon>
        <taxon>Fungi</taxon>
        <taxon>Dikarya</taxon>
        <taxon>Basidiomycota</taxon>
        <taxon>Agaricomycotina</taxon>
        <taxon>Agaricomycetes</taxon>
        <taxon>Agaricomycetidae</taxon>
        <taxon>Agaricales</taxon>
        <taxon>Marasmiineae</taxon>
        <taxon>Mycenaceae</taxon>
        <taxon>Mycena</taxon>
    </lineage>
</organism>